<dbReference type="Pfam" id="PF01144">
    <property type="entry name" value="CoA_trans"/>
    <property type="match status" value="1"/>
</dbReference>
<keyword evidence="2" id="KW-0808">Transferase</keyword>
<dbReference type="RefSeq" id="WP_184479079.1">
    <property type="nucleotide sequence ID" value="NZ_JACHIV010000001.1"/>
</dbReference>
<comment type="similarity">
    <text evidence="1">Belongs to the 3-oxoacid CoA-transferase subunit B family.</text>
</comment>
<gene>
    <name evidence="2" type="ORF">BJ969_002474</name>
</gene>
<dbReference type="SMART" id="SM00882">
    <property type="entry name" value="CoA_trans"/>
    <property type="match status" value="1"/>
</dbReference>
<dbReference type="PANTHER" id="PTHR43293:SF3">
    <property type="entry name" value="CHOLESTEROL RING-CLEAVING HYDROLASE IPDB SUBUNIT"/>
    <property type="match status" value="1"/>
</dbReference>
<dbReference type="InterPro" id="IPR037171">
    <property type="entry name" value="NagB/RpiA_transferase-like"/>
</dbReference>
<organism evidence="2 3">
    <name type="scientific">Saccharopolyspora gloriosae</name>
    <dbReference type="NCBI Taxonomy" id="455344"/>
    <lineage>
        <taxon>Bacteria</taxon>
        <taxon>Bacillati</taxon>
        <taxon>Actinomycetota</taxon>
        <taxon>Actinomycetes</taxon>
        <taxon>Pseudonocardiales</taxon>
        <taxon>Pseudonocardiaceae</taxon>
        <taxon>Saccharopolyspora</taxon>
    </lineage>
</organism>
<dbReference type="AlphaFoldDB" id="A0A840NAU9"/>
<evidence type="ECO:0000256" key="1">
    <source>
        <dbReference type="ARBA" id="ARBA00007047"/>
    </source>
</evidence>
<dbReference type="EMBL" id="JACHIV010000001">
    <property type="protein sequence ID" value="MBB5069386.1"/>
    <property type="molecule type" value="Genomic_DNA"/>
</dbReference>
<dbReference type="PANTHER" id="PTHR43293">
    <property type="entry name" value="ACETATE COA-TRANSFERASE YDIF"/>
    <property type="match status" value="1"/>
</dbReference>
<keyword evidence="3" id="KW-1185">Reference proteome</keyword>
<accession>A0A840NAU9</accession>
<dbReference type="SUPFAM" id="SSF100950">
    <property type="entry name" value="NagB/RpiA/CoA transferase-like"/>
    <property type="match status" value="1"/>
</dbReference>
<dbReference type="Proteomes" id="UP000580474">
    <property type="component" value="Unassembled WGS sequence"/>
</dbReference>
<dbReference type="GO" id="GO:0008410">
    <property type="term" value="F:CoA-transferase activity"/>
    <property type="evidence" value="ECO:0007669"/>
    <property type="project" value="InterPro"/>
</dbReference>
<evidence type="ECO:0000313" key="2">
    <source>
        <dbReference type="EMBL" id="MBB5069386.1"/>
    </source>
</evidence>
<dbReference type="InterPro" id="IPR004165">
    <property type="entry name" value="CoA_trans_fam_I"/>
</dbReference>
<evidence type="ECO:0000313" key="3">
    <source>
        <dbReference type="Proteomes" id="UP000580474"/>
    </source>
</evidence>
<comment type="caution">
    <text evidence="2">The sequence shown here is derived from an EMBL/GenBank/DDBJ whole genome shotgun (WGS) entry which is preliminary data.</text>
</comment>
<reference evidence="2 3" key="1">
    <citation type="submission" date="2020-08" db="EMBL/GenBank/DDBJ databases">
        <title>Sequencing the genomes of 1000 actinobacteria strains.</title>
        <authorList>
            <person name="Klenk H.-P."/>
        </authorList>
    </citation>
    <scope>NUCLEOTIDE SEQUENCE [LARGE SCALE GENOMIC DNA]</scope>
    <source>
        <strain evidence="2 3">DSM 45582</strain>
    </source>
</reference>
<dbReference type="Gene3D" id="3.40.1080.10">
    <property type="entry name" value="Glutaconate Coenzyme A-transferase"/>
    <property type="match status" value="1"/>
</dbReference>
<protein>
    <submittedName>
        <fullName evidence="2">Acyl CoA:acetate/3-ketoacid CoA transferase beta subunit</fullName>
    </submittedName>
</protein>
<name>A0A840NAU9_9PSEU</name>
<sequence>MTDDVSRAEICAVACADSWRDAGEVLASPFGHVPSLGARLARLTTAPDLLLTDGEAVLLADTPPLGGDGATTEGWMPYRQVLDLLAGGRRRVMMGATQIDRHGNQNISRIGPWDRPKVQLIGARGAPGNSVNHVTNYWVPDHGKRIFVEAVDLVCGVGHDRAVGAAGRFHDVQVVVTNLGVLDFAGVGATMRLRSVHPGVTVEQVRENTGFELDTTSVTETRQPTAEELDLIRTVLDPGGLRDREVRA</sequence>
<proteinExistence type="inferred from homology"/>